<keyword evidence="3" id="KW-1185">Reference proteome</keyword>
<dbReference type="AlphaFoldDB" id="A0A927M503"/>
<accession>A0A927M503</accession>
<feature type="domain" description="Peptidase S33 tripeptidyl aminopeptidase-like C-terminal" evidence="1">
    <location>
        <begin position="2"/>
        <end position="49"/>
    </location>
</feature>
<evidence type="ECO:0000313" key="2">
    <source>
        <dbReference type="EMBL" id="MBE1488268.1"/>
    </source>
</evidence>
<evidence type="ECO:0000259" key="1">
    <source>
        <dbReference type="Pfam" id="PF08386"/>
    </source>
</evidence>
<organism evidence="2 3">
    <name type="scientific">Plantactinospora soyae</name>
    <dbReference type="NCBI Taxonomy" id="1544732"/>
    <lineage>
        <taxon>Bacteria</taxon>
        <taxon>Bacillati</taxon>
        <taxon>Actinomycetota</taxon>
        <taxon>Actinomycetes</taxon>
        <taxon>Micromonosporales</taxon>
        <taxon>Micromonosporaceae</taxon>
        <taxon>Plantactinospora</taxon>
    </lineage>
</organism>
<protein>
    <recommendedName>
        <fullName evidence="1">Peptidase S33 tripeptidyl aminopeptidase-like C-terminal domain-containing protein</fullName>
    </recommendedName>
</protein>
<gene>
    <name evidence="2" type="ORF">H4W31_003906</name>
</gene>
<dbReference type="EMBL" id="JADBEB010000001">
    <property type="protein sequence ID" value="MBE1488268.1"/>
    <property type="molecule type" value="Genomic_DNA"/>
</dbReference>
<dbReference type="InterPro" id="IPR013595">
    <property type="entry name" value="Pept_S33_TAP-like_C"/>
</dbReference>
<comment type="caution">
    <text evidence="2">The sequence shown here is derived from an EMBL/GenBank/DDBJ whole genome shotgun (WGS) entry which is preliminary data.</text>
</comment>
<dbReference type="Proteomes" id="UP000649753">
    <property type="component" value="Unassembled WGS sequence"/>
</dbReference>
<dbReference type="Pfam" id="PF08386">
    <property type="entry name" value="Abhydrolase_4"/>
    <property type="match status" value="1"/>
</dbReference>
<sequence>MAGGKLLREQFGQRARLVTANESGHGVYVLGGNACVLNLTTSYLVDGHDANPGHDLPARLTMS</sequence>
<evidence type="ECO:0000313" key="3">
    <source>
        <dbReference type="Proteomes" id="UP000649753"/>
    </source>
</evidence>
<dbReference type="RefSeq" id="WP_225945596.1">
    <property type="nucleotide sequence ID" value="NZ_JADBEB010000001.1"/>
</dbReference>
<reference evidence="2" key="1">
    <citation type="submission" date="2020-10" db="EMBL/GenBank/DDBJ databases">
        <title>Sequencing the genomes of 1000 actinobacteria strains.</title>
        <authorList>
            <person name="Klenk H.-P."/>
        </authorList>
    </citation>
    <scope>NUCLEOTIDE SEQUENCE</scope>
    <source>
        <strain evidence="2">DSM 46832</strain>
    </source>
</reference>
<name>A0A927M503_9ACTN</name>
<proteinExistence type="predicted"/>